<organism evidence="1 2">
    <name type="scientific">Tanacetum coccineum</name>
    <dbReference type="NCBI Taxonomy" id="301880"/>
    <lineage>
        <taxon>Eukaryota</taxon>
        <taxon>Viridiplantae</taxon>
        <taxon>Streptophyta</taxon>
        <taxon>Embryophyta</taxon>
        <taxon>Tracheophyta</taxon>
        <taxon>Spermatophyta</taxon>
        <taxon>Magnoliopsida</taxon>
        <taxon>eudicotyledons</taxon>
        <taxon>Gunneridae</taxon>
        <taxon>Pentapetalae</taxon>
        <taxon>asterids</taxon>
        <taxon>campanulids</taxon>
        <taxon>Asterales</taxon>
        <taxon>Asteraceae</taxon>
        <taxon>Asteroideae</taxon>
        <taxon>Anthemideae</taxon>
        <taxon>Anthemidinae</taxon>
        <taxon>Tanacetum</taxon>
    </lineage>
</organism>
<evidence type="ECO:0000313" key="2">
    <source>
        <dbReference type="Proteomes" id="UP001151760"/>
    </source>
</evidence>
<sequence length="197" mass="23249">MGLWYSKDTDMSLTAYSDADNVGCQDTRRSTSGSAQFLVALDNALVAPEKRLKIEKCNARIEFIHEIYMHQFWNTIKKIKDTDAYRFKLDKQKFRIDTEVFREILQICPRLPNQDFFDPPSEEEMVSFIKDLGYTRKCDMLSKIHTYHMHQPWRTFAAVINRCISEKTIGLDRLRLSRAQILWGMFYQNNVDYVALL</sequence>
<accession>A0ABQ5A0R6</accession>
<reference evidence="1" key="1">
    <citation type="journal article" date="2022" name="Int. J. Mol. Sci.">
        <title>Draft Genome of Tanacetum Coccineum: Genomic Comparison of Closely Related Tanacetum-Family Plants.</title>
        <authorList>
            <person name="Yamashiro T."/>
            <person name="Shiraishi A."/>
            <person name="Nakayama K."/>
            <person name="Satake H."/>
        </authorList>
    </citation>
    <scope>NUCLEOTIDE SEQUENCE</scope>
</reference>
<reference evidence="1" key="2">
    <citation type="submission" date="2022-01" db="EMBL/GenBank/DDBJ databases">
        <authorList>
            <person name="Yamashiro T."/>
            <person name="Shiraishi A."/>
            <person name="Satake H."/>
            <person name="Nakayama K."/>
        </authorList>
    </citation>
    <scope>NUCLEOTIDE SEQUENCE</scope>
</reference>
<dbReference type="Proteomes" id="UP001151760">
    <property type="component" value="Unassembled WGS sequence"/>
</dbReference>
<name>A0ABQ5A0R6_9ASTR</name>
<gene>
    <name evidence="1" type="ORF">Tco_0801611</name>
</gene>
<proteinExistence type="predicted"/>
<evidence type="ECO:0000313" key="1">
    <source>
        <dbReference type="EMBL" id="GJS94643.1"/>
    </source>
</evidence>
<comment type="caution">
    <text evidence="1">The sequence shown here is derived from an EMBL/GenBank/DDBJ whole genome shotgun (WGS) entry which is preliminary data.</text>
</comment>
<keyword evidence="2" id="KW-1185">Reference proteome</keyword>
<protein>
    <submittedName>
        <fullName evidence="1">Uncharacterized protein</fullName>
    </submittedName>
</protein>
<dbReference type="EMBL" id="BQNB010011747">
    <property type="protein sequence ID" value="GJS94643.1"/>
    <property type="molecule type" value="Genomic_DNA"/>
</dbReference>